<reference evidence="2" key="1">
    <citation type="submission" date="2010-05" db="EMBL/GenBank/DDBJ databases">
        <title>The Genome Sequence of Magnaporthe poae strain ATCC 64411.</title>
        <authorList>
            <consortium name="The Broad Institute Genome Sequencing Platform"/>
            <consortium name="Broad Institute Genome Sequencing Center for Infectious Disease"/>
            <person name="Ma L.-J."/>
            <person name="Dead R."/>
            <person name="Young S."/>
            <person name="Zeng Q."/>
            <person name="Koehrsen M."/>
            <person name="Alvarado L."/>
            <person name="Berlin A."/>
            <person name="Chapman S.B."/>
            <person name="Chen Z."/>
            <person name="Freedman E."/>
            <person name="Gellesch M."/>
            <person name="Goldberg J."/>
            <person name="Griggs A."/>
            <person name="Gujja S."/>
            <person name="Heilman E.R."/>
            <person name="Heiman D."/>
            <person name="Hepburn T."/>
            <person name="Howarth C."/>
            <person name="Jen D."/>
            <person name="Larson L."/>
            <person name="Mehta T."/>
            <person name="Neiman D."/>
            <person name="Pearson M."/>
            <person name="Roberts A."/>
            <person name="Saif S."/>
            <person name="Shea T."/>
            <person name="Shenoy N."/>
            <person name="Sisk P."/>
            <person name="Stolte C."/>
            <person name="Sykes S."/>
            <person name="Walk T."/>
            <person name="White J."/>
            <person name="Yandava C."/>
            <person name="Haas B."/>
            <person name="Nusbaum C."/>
            <person name="Birren B."/>
        </authorList>
    </citation>
    <scope>NUCLEOTIDE SEQUENCE</scope>
    <source>
        <strain evidence="2">ATCC 64411</strain>
    </source>
</reference>
<reference evidence="2" key="3">
    <citation type="submission" date="2011-03" db="EMBL/GenBank/DDBJ databases">
        <title>Annotation of Magnaporthe poae ATCC 64411.</title>
        <authorList>
            <person name="Ma L.-J."/>
            <person name="Dead R."/>
            <person name="Young S.K."/>
            <person name="Zeng Q."/>
            <person name="Gargeya S."/>
            <person name="Fitzgerald M."/>
            <person name="Haas B."/>
            <person name="Abouelleil A."/>
            <person name="Alvarado L."/>
            <person name="Arachchi H.M."/>
            <person name="Berlin A."/>
            <person name="Brown A."/>
            <person name="Chapman S.B."/>
            <person name="Chen Z."/>
            <person name="Dunbar C."/>
            <person name="Freedman E."/>
            <person name="Gearin G."/>
            <person name="Gellesch M."/>
            <person name="Goldberg J."/>
            <person name="Griggs A."/>
            <person name="Gujja S."/>
            <person name="Heiman D."/>
            <person name="Howarth C."/>
            <person name="Larson L."/>
            <person name="Lui A."/>
            <person name="MacDonald P.J.P."/>
            <person name="Mehta T."/>
            <person name="Montmayeur A."/>
            <person name="Murphy C."/>
            <person name="Neiman D."/>
            <person name="Pearson M."/>
            <person name="Priest M."/>
            <person name="Roberts A."/>
            <person name="Saif S."/>
            <person name="Shea T."/>
            <person name="Shenoy N."/>
            <person name="Sisk P."/>
            <person name="Stolte C."/>
            <person name="Sykes S."/>
            <person name="Yandava C."/>
            <person name="Wortman J."/>
            <person name="Nusbaum C."/>
            <person name="Birren B."/>
        </authorList>
    </citation>
    <scope>NUCLEOTIDE SEQUENCE</scope>
    <source>
        <strain evidence="2">ATCC 64411</strain>
    </source>
</reference>
<dbReference type="EnsemblFungi" id="MAPG_06714T0">
    <property type="protein sequence ID" value="MAPG_06714T0"/>
    <property type="gene ID" value="MAPG_06714"/>
</dbReference>
<dbReference type="Proteomes" id="UP000011715">
    <property type="component" value="Unassembled WGS sequence"/>
</dbReference>
<dbReference type="OMA" id="KFDKMGR"/>
<feature type="region of interest" description="Disordered" evidence="1">
    <location>
        <begin position="149"/>
        <end position="173"/>
    </location>
</feature>
<accession>A0A0C4E2S5</accession>
<dbReference type="EMBL" id="ADBL01001623">
    <property type="status" value="NOT_ANNOTATED_CDS"/>
    <property type="molecule type" value="Genomic_DNA"/>
</dbReference>
<evidence type="ECO:0000313" key="3">
    <source>
        <dbReference type="EnsemblFungi" id="MAPG_06714T0"/>
    </source>
</evidence>
<proteinExistence type="predicted"/>
<dbReference type="AlphaFoldDB" id="A0A0C4E2S5"/>
<gene>
    <name evidence="2" type="ORF">MAPG_06714</name>
</gene>
<reference evidence="3" key="4">
    <citation type="journal article" date="2015" name="G3 (Bethesda)">
        <title>Genome sequences of three phytopathogenic species of the Magnaporthaceae family of fungi.</title>
        <authorList>
            <person name="Okagaki L.H."/>
            <person name="Nunes C.C."/>
            <person name="Sailsbery J."/>
            <person name="Clay B."/>
            <person name="Brown D."/>
            <person name="John T."/>
            <person name="Oh Y."/>
            <person name="Young N."/>
            <person name="Fitzgerald M."/>
            <person name="Haas B.J."/>
            <person name="Zeng Q."/>
            <person name="Young S."/>
            <person name="Adiconis X."/>
            <person name="Fan L."/>
            <person name="Levin J.Z."/>
            <person name="Mitchell T.K."/>
            <person name="Okubara P.A."/>
            <person name="Farman M.L."/>
            <person name="Kohn L.M."/>
            <person name="Birren B."/>
            <person name="Ma L.-J."/>
            <person name="Dean R.A."/>
        </authorList>
    </citation>
    <scope>NUCLEOTIDE SEQUENCE</scope>
    <source>
        <strain evidence="3">ATCC 64411 / 73-15</strain>
    </source>
</reference>
<reference evidence="3" key="5">
    <citation type="submission" date="2015-06" db="UniProtKB">
        <authorList>
            <consortium name="EnsemblFungi"/>
        </authorList>
    </citation>
    <scope>IDENTIFICATION</scope>
    <source>
        <strain evidence="3">ATCC 64411</strain>
    </source>
</reference>
<dbReference type="EMBL" id="GL876970">
    <property type="protein sequence ID" value="KLU87721.1"/>
    <property type="molecule type" value="Genomic_DNA"/>
</dbReference>
<evidence type="ECO:0000256" key="1">
    <source>
        <dbReference type="SAM" id="MobiDB-lite"/>
    </source>
</evidence>
<name>A0A0C4E2S5_MAGP6</name>
<evidence type="ECO:0000313" key="4">
    <source>
        <dbReference type="Proteomes" id="UP000011715"/>
    </source>
</evidence>
<feature type="compositionally biased region" description="Polar residues" evidence="1">
    <location>
        <begin position="38"/>
        <end position="49"/>
    </location>
</feature>
<feature type="compositionally biased region" description="Polar residues" evidence="1">
    <location>
        <begin position="64"/>
        <end position="74"/>
    </location>
</feature>
<dbReference type="VEuPathDB" id="FungiDB:MAPG_06714"/>
<dbReference type="OrthoDB" id="3519533at2759"/>
<keyword evidence="4" id="KW-1185">Reference proteome</keyword>
<dbReference type="eggNOG" id="ENOG502T4J9">
    <property type="taxonomic scope" value="Eukaryota"/>
</dbReference>
<evidence type="ECO:0000313" key="2">
    <source>
        <dbReference type="EMBL" id="KLU87721.1"/>
    </source>
</evidence>
<reference evidence="4" key="2">
    <citation type="submission" date="2010-05" db="EMBL/GenBank/DDBJ databases">
        <title>The genome sequence of Magnaporthe poae strain ATCC 64411.</title>
        <authorList>
            <person name="Ma L.-J."/>
            <person name="Dead R."/>
            <person name="Young S."/>
            <person name="Zeng Q."/>
            <person name="Koehrsen M."/>
            <person name="Alvarado L."/>
            <person name="Berlin A."/>
            <person name="Chapman S.B."/>
            <person name="Chen Z."/>
            <person name="Freedman E."/>
            <person name="Gellesch M."/>
            <person name="Goldberg J."/>
            <person name="Griggs A."/>
            <person name="Gujja S."/>
            <person name="Heilman E.R."/>
            <person name="Heiman D."/>
            <person name="Hepburn T."/>
            <person name="Howarth C."/>
            <person name="Jen D."/>
            <person name="Larson L."/>
            <person name="Mehta T."/>
            <person name="Neiman D."/>
            <person name="Pearson M."/>
            <person name="Roberts A."/>
            <person name="Saif S."/>
            <person name="Shea T."/>
            <person name="Shenoy N."/>
            <person name="Sisk P."/>
            <person name="Stolte C."/>
            <person name="Sykes S."/>
            <person name="Walk T."/>
            <person name="White J."/>
            <person name="Yandava C."/>
            <person name="Haas B."/>
            <person name="Nusbaum C."/>
            <person name="Birren B."/>
        </authorList>
    </citation>
    <scope>NUCLEOTIDE SEQUENCE [LARGE SCALE GENOMIC DNA]</scope>
    <source>
        <strain evidence="4">ATCC 64411 / 73-15</strain>
    </source>
</reference>
<sequence>MESIQLAQMLADLSDLDAAQEAAAALALVNANKTLQATTATPDHVQNTLKPPPEGRHHHRVGSATASVGRTASPASRFDHFGRRILTPPMTRSSSSHGSLPGTPRRESENEDEVDRASTLMSLYEIRAKIKQQDNSSLMRAREKIQALAARQQAQAAEKKEAHNNRYSFPRHS</sequence>
<feature type="region of interest" description="Disordered" evidence="1">
    <location>
        <begin position="38"/>
        <end position="114"/>
    </location>
</feature>
<organism evidence="3 4">
    <name type="scientific">Magnaporthiopsis poae (strain ATCC 64411 / 73-15)</name>
    <name type="common">Kentucky bluegrass fungus</name>
    <name type="synonym">Magnaporthe poae</name>
    <dbReference type="NCBI Taxonomy" id="644358"/>
    <lineage>
        <taxon>Eukaryota</taxon>
        <taxon>Fungi</taxon>
        <taxon>Dikarya</taxon>
        <taxon>Ascomycota</taxon>
        <taxon>Pezizomycotina</taxon>
        <taxon>Sordariomycetes</taxon>
        <taxon>Sordariomycetidae</taxon>
        <taxon>Magnaporthales</taxon>
        <taxon>Magnaporthaceae</taxon>
        <taxon>Magnaporthiopsis</taxon>
    </lineage>
</organism>
<protein>
    <submittedName>
        <fullName evidence="2 3">Uncharacterized protein</fullName>
    </submittedName>
</protein>